<dbReference type="EMBL" id="WQLA01000001">
    <property type="protein sequence ID" value="MVN89827.1"/>
    <property type="molecule type" value="Genomic_DNA"/>
</dbReference>
<feature type="signal peptide" evidence="1">
    <location>
        <begin position="1"/>
        <end position="25"/>
    </location>
</feature>
<dbReference type="AlphaFoldDB" id="A0A6I4I4X1"/>
<evidence type="ECO:0000313" key="2">
    <source>
        <dbReference type="EMBL" id="MVN89827.1"/>
    </source>
</evidence>
<dbReference type="Proteomes" id="UP000434850">
    <property type="component" value="Unassembled WGS sequence"/>
</dbReference>
<comment type="caution">
    <text evidence="2">The sequence shown here is derived from an EMBL/GenBank/DDBJ whole genome shotgun (WGS) entry which is preliminary data.</text>
</comment>
<proteinExistence type="predicted"/>
<keyword evidence="1" id="KW-0732">Signal</keyword>
<evidence type="ECO:0000313" key="3">
    <source>
        <dbReference type="Proteomes" id="UP000434850"/>
    </source>
</evidence>
<protein>
    <recommendedName>
        <fullName evidence="4">DUF2271 domain-containing protein</fullName>
    </recommendedName>
</protein>
<gene>
    <name evidence="2" type="ORF">GO816_01680</name>
</gene>
<dbReference type="RefSeq" id="WP_157539619.1">
    <property type="nucleotide sequence ID" value="NZ_WQLA01000001.1"/>
</dbReference>
<accession>A0A6I4I4X1</accession>
<evidence type="ECO:0000256" key="1">
    <source>
        <dbReference type="SAM" id="SignalP"/>
    </source>
</evidence>
<feature type="chain" id="PRO_5026128972" description="DUF2271 domain-containing protein" evidence="1">
    <location>
        <begin position="26"/>
        <end position="176"/>
    </location>
</feature>
<keyword evidence="3" id="KW-1185">Reference proteome</keyword>
<reference evidence="2 3" key="1">
    <citation type="submission" date="2019-12" db="EMBL/GenBank/DDBJ databases">
        <title>Mucilaginibacter sp. HME9299 genome sequencing and assembly.</title>
        <authorList>
            <person name="Kang H."/>
            <person name="Kim H."/>
            <person name="Joh K."/>
        </authorList>
    </citation>
    <scope>NUCLEOTIDE SEQUENCE [LARGE SCALE GENOMIC DNA]</scope>
    <source>
        <strain evidence="2 3">HME9299</strain>
    </source>
</reference>
<organism evidence="2 3">
    <name type="scientific">Mucilaginibacter aquatilis</name>
    <dbReference type="NCBI Taxonomy" id="1517760"/>
    <lineage>
        <taxon>Bacteria</taxon>
        <taxon>Pseudomonadati</taxon>
        <taxon>Bacteroidota</taxon>
        <taxon>Sphingobacteriia</taxon>
        <taxon>Sphingobacteriales</taxon>
        <taxon>Sphingobacteriaceae</taxon>
        <taxon>Mucilaginibacter</taxon>
    </lineage>
</organism>
<sequence>MKTAKQMLSLIAVFFIALFAGQATAKAVFSTAQKLGIPYSLSYIAQHSTHGVNVNYDNVIFHETASEGGLYRTFDWHVTFEQNGAVIAEFSTNESSTNWTTYSNTDEKWNGSTAYVPPGTYTVRISDISGVGNFYEMYAGGVYAGRDINTTREEGVMEGVVVESSGYTDVGVNRVR</sequence>
<name>A0A6I4I4X1_9SPHI</name>
<evidence type="ECO:0008006" key="4">
    <source>
        <dbReference type="Google" id="ProtNLM"/>
    </source>
</evidence>